<evidence type="ECO:0000313" key="2">
    <source>
        <dbReference type="Proteomes" id="UP001152799"/>
    </source>
</evidence>
<proteinExistence type="predicted"/>
<evidence type="ECO:0000313" key="1">
    <source>
        <dbReference type="EMBL" id="CAG9765943.1"/>
    </source>
</evidence>
<dbReference type="AlphaFoldDB" id="A0A9N9MPG7"/>
<dbReference type="Proteomes" id="UP001152799">
    <property type="component" value="Chromosome 3"/>
</dbReference>
<dbReference type="PANTHER" id="PTHR37162:SF6">
    <property type="entry name" value="BED-TYPE DOMAIN-CONTAINING PROTEIN"/>
    <property type="match status" value="1"/>
</dbReference>
<keyword evidence="2" id="KW-1185">Reference proteome</keyword>
<dbReference type="OrthoDB" id="6763652at2759"/>
<name>A0A9N9MPG7_9CUCU</name>
<organism evidence="1 2">
    <name type="scientific">Ceutorhynchus assimilis</name>
    <name type="common">cabbage seed weevil</name>
    <dbReference type="NCBI Taxonomy" id="467358"/>
    <lineage>
        <taxon>Eukaryota</taxon>
        <taxon>Metazoa</taxon>
        <taxon>Ecdysozoa</taxon>
        <taxon>Arthropoda</taxon>
        <taxon>Hexapoda</taxon>
        <taxon>Insecta</taxon>
        <taxon>Pterygota</taxon>
        <taxon>Neoptera</taxon>
        <taxon>Endopterygota</taxon>
        <taxon>Coleoptera</taxon>
        <taxon>Polyphaga</taxon>
        <taxon>Cucujiformia</taxon>
        <taxon>Curculionidae</taxon>
        <taxon>Ceutorhynchinae</taxon>
        <taxon>Ceutorhynchus</taxon>
    </lineage>
</organism>
<accession>A0A9N9MPG7</accession>
<gene>
    <name evidence="1" type="ORF">CEUTPL_LOCUS6538</name>
</gene>
<dbReference type="EMBL" id="OU892279">
    <property type="protein sequence ID" value="CAG9765943.1"/>
    <property type="molecule type" value="Genomic_DNA"/>
</dbReference>
<protein>
    <submittedName>
        <fullName evidence="1">Uncharacterized protein</fullName>
    </submittedName>
</protein>
<dbReference type="PANTHER" id="PTHR37162">
    <property type="entry name" value="HAT FAMILY DIMERISATION DOMAINCONTAINING PROTEIN-RELATED"/>
    <property type="match status" value="1"/>
</dbReference>
<sequence length="154" mass="16756">MKSAKHKSNMQAVKGTSDIKKFFSSSSDDANLRNSAAIAECALVFHTVNHSHSYLSFDCTGKLLSQLFAGSKIAQRYSCGRTKATQIAKQVLAPETRMRNMRDLENNHPFSLATDASNKDSLKSGDIANCLISHLEAAELTLTNVTAFCADMPP</sequence>
<reference evidence="1" key="1">
    <citation type="submission" date="2022-01" db="EMBL/GenBank/DDBJ databases">
        <authorList>
            <person name="King R."/>
        </authorList>
    </citation>
    <scope>NUCLEOTIDE SEQUENCE</scope>
</reference>